<dbReference type="GO" id="GO:0046872">
    <property type="term" value="F:metal ion binding"/>
    <property type="evidence" value="ECO:0007669"/>
    <property type="project" value="UniProtKB-KW"/>
</dbReference>
<dbReference type="EMBL" id="CP000934">
    <property type="protein sequence ID" value="ACE82729.1"/>
    <property type="molecule type" value="Genomic_DNA"/>
</dbReference>
<evidence type="ECO:0000256" key="2">
    <source>
        <dbReference type="ARBA" id="ARBA00022723"/>
    </source>
</evidence>
<keyword evidence="3" id="KW-0378">Hydrolase</keyword>
<dbReference type="STRING" id="498211.CJA_3137"/>
<organism evidence="6 7">
    <name type="scientific">Cellvibrio japonicus (strain Ueda107)</name>
    <name type="common">Pseudomonas fluorescens subsp. cellulosa</name>
    <dbReference type="NCBI Taxonomy" id="498211"/>
    <lineage>
        <taxon>Bacteria</taxon>
        <taxon>Pseudomonadati</taxon>
        <taxon>Pseudomonadota</taxon>
        <taxon>Gammaproteobacteria</taxon>
        <taxon>Cellvibrionales</taxon>
        <taxon>Cellvibrionaceae</taxon>
        <taxon>Cellvibrio</taxon>
    </lineage>
</organism>
<gene>
    <name evidence="6" type="primary">glob1</name>
    <name evidence="6" type="ordered locus">CJA_3137</name>
</gene>
<dbReference type="PANTHER" id="PTHR46233:SF3">
    <property type="entry name" value="HYDROXYACYLGLUTATHIONE HYDROLASE GLOC"/>
    <property type="match status" value="1"/>
</dbReference>
<feature type="domain" description="Metallo-beta-lactamase" evidence="5">
    <location>
        <begin position="13"/>
        <end position="193"/>
    </location>
</feature>
<dbReference type="SMART" id="SM00849">
    <property type="entry name" value="Lactamase_B"/>
    <property type="match status" value="1"/>
</dbReference>
<dbReference type="InterPro" id="IPR051453">
    <property type="entry name" value="MBL_Glyoxalase_II"/>
</dbReference>
<sequence>MLQYQIIPVTHYQQNCTLLWCDQTREAAVVDPGGDVARILAEVERLQLKLTQILLTHGHLDHVGGTAALVQLRQLPVIGPHQDDMFWIGMLSQQAQMMGFAPVANFTPDRFLHEGDKVMVGQAELEVFHCPGHTPGHVVFFCREAGLAQVGDVLFQGSVGRSDFPRGNHQQLVDSIRTKLFPLGDAVKFIPGHGPMSSFGQERRTNPFVADKHYG</sequence>
<name>B3PDT4_CELJU</name>
<keyword evidence="2" id="KW-0479">Metal-binding</keyword>
<evidence type="ECO:0000256" key="3">
    <source>
        <dbReference type="ARBA" id="ARBA00022801"/>
    </source>
</evidence>
<dbReference type="InterPro" id="IPR036866">
    <property type="entry name" value="RibonucZ/Hydroxyglut_hydro"/>
</dbReference>
<comment type="cofactor">
    <cofactor evidence="1">
        <name>Zn(2+)</name>
        <dbReference type="ChEBI" id="CHEBI:29105"/>
    </cofactor>
</comment>
<reference evidence="6 7" key="1">
    <citation type="journal article" date="2008" name="J. Bacteriol.">
        <title>Insights into plant cell wall degradation from the genome sequence of the soil bacterium Cellvibrio japonicus.</title>
        <authorList>
            <person name="Deboy R.T."/>
            <person name="Mongodin E.F."/>
            <person name="Fouts D.E."/>
            <person name="Tailford L.E."/>
            <person name="Khouri H."/>
            <person name="Emerson J.B."/>
            <person name="Mohamoud Y."/>
            <person name="Watkins K."/>
            <person name="Henrissat B."/>
            <person name="Gilbert H.J."/>
            <person name="Nelson K.E."/>
        </authorList>
    </citation>
    <scope>NUCLEOTIDE SEQUENCE [LARGE SCALE GENOMIC DNA]</scope>
    <source>
        <strain evidence="6 7">Ueda107</strain>
    </source>
</reference>
<evidence type="ECO:0000259" key="5">
    <source>
        <dbReference type="SMART" id="SM00849"/>
    </source>
</evidence>
<dbReference type="CDD" id="cd07737">
    <property type="entry name" value="YcbL-like_MBL-fold"/>
    <property type="match status" value="1"/>
</dbReference>
<accession>B3PDT4</accession>
<dbReference type="PANTHER" id="PTHR46233">
    <property type="entry name" value="HYDROXYACYLGLUTATHIONE HYDROLASE GLOC"/>
    <property type="match status" value="1"/>
</dbReference>
<dbReference type="RefSeq" id="WP_012488714.1">
    <property type="nucleotide sequence ID" value="NC_010995.1"/>
</dbReference>
<proteinExistence type="predicted"/>
<dbReference type="Gene3D" id="3.60.15.10">
    <property type="entry name" value="Ribonuclease Z/Hydroxyacylglutathione hydrolase-like"/>
    <property type="match status" value="1"/>
</dbReference>
<evidence type="ECO:0000256" key="4">
    <source>
        <dbReference type="ARBA" id="ARBA00022833"/>
    </source>
</evidence>
<dbReference type="KEGG" id="cja:CJA_3137"/>
<dbReference type="GO" id="GO:0016787">
    <property type="term" value="F:hydrolase activity"/>
    <property type="evidence" value="ECO:0007669"/>
    <property type="project" value="UniProtKB-KW"/>
</dbReference>
<dbReference type="AlphaFoldDB" id="B3PDT4"/>
<dbReference type="OrthoDB" id="9802991at2"/>
<evidence type="ECO:0000256" key="1">
    <source>
        <dbReference type="ARBA" id="ARBA00001947"/>
    </source>
</evidence>
<keyword evidence="7" id="KW-1185">Reference proteome</keyword>
<dbReference type="eggNOG" id="COG0491">
    <property type="taxonomic scope" value="Bacteria"/>
</dbReference>
<dbReference type="SUPFAM" id="SSF56281">
    <property type="entry name" value="Metallo-hydrolase/oxidoreductase"/>
    <property type="match status" value="1"/>
</dbReference>
<protein>
    <submittedName>
        <fullName evidence="6">Metallo-beta-lactamase superfamily protein</fullName>
    </submittedName>
</protein>
<evidence type="ECO:0000313" key="7">
    <source>
        <dbReference type="Proteomes" id="UP000001036"/>
    </source>
</evidence>
<dbReference type="HOGENOM" id="CLU_030571_5_0_6"/>
<evidence type="ECO:0000313" key="6">
    <source>
        <dbReference type="EMBL" id="ACE82729.1"/>
    </source>
</evidence>
<dbReference type="Proteomes" id="UP000001036">
    <property type="component" value="Chromosome"/>
</dbReference>
<keyword evidence="4" id="KW-0862">Zinc</keyword>
<dbReference type="InterPro" id="IPR001279">
    <property type="entry name" value="Metallo-B-lactamas"/>
</dbReference>
<dbReference type="Pfam" id="PF00753">
    <property type="entry name" value="Lactamase_B"/>
    <property type="match status" value="1"/>
</dbReference>